<comment type="caution">
    <text evidence="3">The sequence shown here is derived from an EMBL/GenBank/DDBJ whole genome shotgun (WGS) entry which is preliminary data.</text>
</comment>
<dbReference type="PANTHER" id="PTHR34404">
    <property type="entry name" value="REGULATORY PROTEIN, FMDB FAMILY"/>
    <property type="match status" value="1"/>
</dbReference>
<feature type="region of interest" description="Disordered" evidence="1">
    <location>
        <begin position="48"/>
        <end position="125"/>
    </location>
</feature>
<evidence type="ECO:0000256" key="1">
    <source>
        <dbReference type="SAM" id="MobiDB-lite"/>
    </source>
</evidence>
<evidence type="ECO:0000259" key="2">
    <source>
        <dbReference type="SMART" id="SM00834"/>
    </source>
</evidence>
<feature type="compositionally biased region" description="Gly residues" evidence="1">
    <location>
        <begin position="62"/>
        <end position="104"/>
    </location>
</feature>
<sequence>MPTYSYRCTSCDNAFDIHQAFTDDTLTDCEVCGGRLRKLFNTIGVTFNGSGFYRTDSRASEGGSGSGSGGSGSGGSDSGGSSGAGSSGSGSSGSSGSAAGGSSGSGATKSTASTGSGGGSSVSTS</sequence>
<evidence type="ECO:0000313" key="4">
    <source>
        <dbReference type="Proteomes" id="UP000293865"/>
    </source>
</evidence>
<feature type="compositionally biased region" description="Gly residues" evidence="1">
    <location>
        <begin position="115"/>
        <end position="125"/>
    </location>
</feature>
<dbReference type="AlphaFoldDB" id="A0A4Q2KTJ7"/>
<dbReference type="EMBL" id="SDPN01000032">
    <property type="protein sequence ID" value="RXZ68149.1"/>
    <property type="molecule type" value="Genomic_DNA"/>
</dbReference>
<dbReference type="InterPro" id="IPR013429">
    <property type="entry name" value="Regulatory_FmdB_Zinc_ribbon"/>
</dbReference>
<dbReference type="PANTHER" id="PTHR34404:SF2">
    <property type="entry name" value="CONSERVED SERINE RICH PROTEIN"/>
    <property type="match status" value="1"/>
</dbReference>
<dbReference type="RefSeq" id="WP_129521687.1">
    <property type="nucleotide sequence ID" value="NZ_SDPN01000032.1"/>
</dbReference>
<dbReference type="SMART" id="SM00834">
    <property type="entry name" value="CxxC_CXXC_SSSS"/>
    <property type="match status" value="1"/>
</dbReference>
<feature type="compositionally biased region" description="Low complexity" evidence="1">
    <location>
        <begin position="105"/>
        <end position="114"/>
    </location>
</feature>
<keyword evidence="4" id="KW-1185">Reference proteome</keyword>
<gene>
    <name evidence="3" type="ORF">ESP51_14940</name>
</gene>
<name>A0A4Q2KTJ7_9MICO</name>
<dbReference type="Pfam" id="PF09723">
    <property type="entry name" value="Zn_ribbon_8"/>
    <property type="match status" value="1"/>
</dbReference>
<reference evidence="3 4" key="1">
    <citation type="submission" date="2019-01" db="EMBL/GenBank/DDBJ databases">
        <title>Agromyces.</title>
        <authorList>
            <person name="Li J."/>
        </authorList>
    </citation>
    <scope>NUCLEOTIDE SEQUENCE [LARGE SCALE GENOMIC DNA]</scope>
    <source>
        <strain evidence="3 4">DSM 15934</strain>
    </source>
</reference>
<dbReference type="NCBIfam" id="TIGR02605">
    <property type="entry name" value="CxxC_CxxC_SSSS"/>
    <property type="match status" value="1"/>
</dbReference>
<organism evidence="3 4">
    <name type="scientific">Agromyces albus</name>
    <dbReference type="NCBI Taxonomy" id="205332"/>
    <lineage>
        <taxon>Bacteria</taxon>
        <taxon>Bacillati</taxon>
        <taxon>Actinomycetota</taxon>
        <taxon>Actinomycetes</taxon>
        <taxon>Micrococcales</taxon>
        <taxon>Microbacteriaceae</taxon>
        <taxon>Agromyces</taxon>
    </lineage>
</organism>
<proteinExistence type="predicted"/>
<dbReference type="OrthoDB" id="9813321at2"/>
<dbReference type="Proteomes" id="UP000293865">
    <property type="component" value="Unassembled WGS sequence"/>
</dbReference>
<protein>
    <submittedName>
        <fullName evidence="3">FmdB family transcriptional regulator</fullName>
    </submittedName>
</protein>
<feature type="domain" description="Putative regulatory protein FmdB zinc ribbon" evidence="2">
    <location>
        <begin position="1"/>
        <end position="41"/>
    </location>
</feature>
<accession>A0A4Q2KTJ7</accession>
<evidence type="ECO:0000313" key="3">
    <source>
        <dbReference type="EMBL" id="RXZ68149.1"/>
    </source>
</evidence>